<evidence type="ECO:0000313" key="4">
    <source>
        <dbReference type="Proteomes" id="UP000199280"/>
    </source>
</evidence>
<dbReference type="EMBL" id="FJNB01000028">
    <property type="protein sequence ID" value="CZR09379.1"/>
    <property type="molecule type" value="Genomic_DNA"/>
</dbReference>
<dbReference type="Gene3D" id="3.30.70.100">
    <property type="match status" value="1"/>
</dbReference>
<reference evidence="1 3" key="1">
    <citation type="submission" date="2016-02" db="EMBL/GenBank/DDBJ databases">
        <authorList>
            <person name="Wen L."/>
            <person name="He K."/>
            <person name="Yang H."/>
        </authorList>
    </citation>
    <scope>NUCLEOTIDE SEQUENCE [LARGE SCALE GENOMIC DNA]</scope>
    <source>
        <strain evidence="1">Trichococcus_R210</strain>
    </source>
</reference>
<dbReference type="SUPFAM" id="SSF55008">
    <property type="entry name" value="HMA, heavy metal-associated domain"/>
    <property type="match status" value="1"/>
</dbReference>
<accession>A0A143Z6R9</accession>
<reference evidence="2 4" key="2">
    <citation type="submission" date="2016-10" db="EMBL/GenBank/DDBJ databases">
        <authorList>
            <person name="Varghese N."/>
            <person name="Submissions S."/>
        </authorList>
    </citation>
    <scope>NUCLEOTIDE SEQUENCE [LARGE SCALE GENOMIC DNA]</scope>
    <source>
        <strain evidence="2 4">DSM 22150</strain>
    </source>
</reference>
<dbReference type="STRING" id="640938.TR210_2712"/>
<dbReference type="GO" id="GO:0046872">
    <property type="term" value="F:metal ion binding"/>
    <property type="evidence" value="ECO:0007669"/>
    <property type="project" value="InterPro"/>
</dbReference>
<dbReference type="InterPro" id="IPR036163">
    <property type="entry name" value="HMA_dom_sf"/>
</dbReference>
<evidence type="ECO:0000313" key="1">
    <source>
        <dbReference type="EMBL" id="CZR09379.1"/>
    </source>
</evidence>
<proteinExistence type="predicted"/>
<dbReference type="AlphaFoldDB" id="A0A143Z6R9"/>
<dbReference type="EMBL" id="FNYT01000049">
    <property type="protein sequence ID" value="SEJ96700.1"/>
    <property type="molecule type" value="Genomic_DNA"/>
</dbReference>
<gene>
    <name evidence="2" type="ORF">SAMN05216375_1494</name>
    <name evidence="1" type="ORF">TR210_2712</name>
</gene>
<name>A0A143Z6R9_9LACT</name>
<dbReference type="Proteomes" id="UP000076878">
    <property type="component" value="Unassembled WGS sequence"/>
</dbReference>
<organism evidence="1 3">
    <name type="scientific">Trichococcus ilyis</name>
    <dbReference type="NCBI Taxonomy" id="640938"/>
    <lineage>
        <taxon>Bacteria</taxon>
        <taxon>Bacillati</taxon>
        <taxon>Bacillota</taxon>
        <taxon>Bacilli</taxon>
        <taxon>Lactobacillales</taxon>
        <taxon>Carnobacteriaceae</taxon>
        <taxon>Trichococcus</taxon>
    </lineage>
</organism>
<evidence type="ECO:0008006" key="5">
    <source>
        <dbReference type="Google" id="ProtNLM"/>
    </source>
</evidence>
<keyword evidence="4" id="KW-1185">Reference proteome</keyword>
<evidence type="ECO:0000313" key="3">
    <source>
        <dbReference type="Proteomes" id="UP000076878"/>
    </source>
</evidence>
<dbReference type="Proteomes" id="UP000199280">
    <property type="component" value="Unassembled WGS sequence"/>
</dbReference>
<evidence type="ECO:0000313" key="2">
    <source>
        <dbReference type="EMBL" id="SEJ96700.1"/>
    </source>
</evidence>
<protein>
    <recommendedName>
        <fullName evidence="5">HMA domain-containing protein</fullName>
    </recommendedName>
</protein>
<sequence length="83" mass="9411">MRMELTISLSCFKCLNIIAEKTKKFPAVESVSIDESKKIALVQGNKTKQDEFLGALSDIPYLLREINEAENCDCCTQPHFSFH</sequence>